<dbReference type="PANTHER" id="PTHR48063">
    <property type="entry name" value="LRR RECEPTOR-LIKE KINASE"/>
    <property type="match status" value="1"/>
</dbReference>
<evidence type="ECO:0000256" key="5">
    <source>
        <dbReference type="ARBA" id="ARBA00022737"/>
    </source>
</evidence>
<dbReference type="InterPro" id="IPR046956">
    <property type="entry name" value="RLP23-like"/>
</dbReference>
<keyword evidence="3" id="KW-0812">Transmembrane</keyword>
<accession>A0AAD8RJN8</accession>
<feature type="chain" id="PRO_5042247227" description="Leucine-rich repeat-containing N-terminal plant-type domain-containing protein" evidence="9">
    <location>
        <begin position="24"/>
        <end position="569"/>
    </location>
</feature>
<feature type="signal peptide" evidence="9">
    <location>
        <begin position="1"/>
        <end position="23"/>
    </location>
</feature>
<dbReference type="InterPro" id="IPR001611">
    <property type="entry name" value="Leu-rich_rpt"/>
</dbReference>
<feature type="domain" description="Leucine-rich repeat-containing N-terminal plant-type" evidence="10">
    <location>
        <begin position="36"/>
        <end position="73"/>
    </location>
</feature>
<dbReference type="PANTHER" id="PTHR48063:SF86">
    <property type="entry name" value="LEUCINE-RICH REPEAT-CONTAINING N-TERMINAL PLANT-TYPE DOMAIN-CONTAINING PROTEIN"/>
    <property type="match status" value="1"/>
</dbReference>
<evidence type="ECO:0000259" key="10">
    <source>
        <dbReference type="Pfam" id="PF08263"/>
    </source>
</evidence>
<evidence type="ECO:0000256" key="9">
    <source>
        <dbReference type="SAM" id="SignalP"/>
    </source>
</evidence>
<evidence type="ECO:0000256" key="4">
    <source>
        <dbReference type="ARBA" id="ARBA00022729"/>
    </source>
</evidence>
<keyword evidence="6" id="KW-1133">Transmembrane helix</keyword>
<keyword evidence="2" id="KW-0433">Leucine-rich repeat</keyword>
<dbReference type="GO" id="GO:0016020">
    <property type="term" value="C:membrane"/>
    <property type="evidence" value="ECO:0007669"/>
    <property type="project" value="UniProtKB-SubCell"/>
</dbReference>
<dbReference type="FunFam" id="3.80.10.10:FF:000383">
    <property type="entry name" value="Leucine-rich repeat receptor protein kinase EMS1"/>
    <property type="match status" value="1"/>
</dbReference>
<comment type="caution">
    <text evidence="11">The sequence shown here is derived from an EMBL/GenBank/DDBJ whole genome shotgun (WGS) entry which is preliminary data.</text>
</comment>
<dbReference type="Pfam" id="PF08263">
    <property type="entry name" value="LRRNT_2"/>
    <property type="match status" value="1"/>
</dbReference>
<keyword evidence="12" id="KW-1185">Reference proteome</keyword>
<proteinExistence type="predicted"/>
<keyword evidence="5" id="KW-0677">Repeat</keyword>
<gene>
    <name evidence="11" type="ORF">QYE76_000230</name>
</gene>
<dbReference type="EMBL" id="JAUUTY010000005">
    <property type="protein sequence ID" value="KAK1625915.1"/>
    <property type="molecule type" value="Genomic_DNA"/>
</dbReference>
<dbReference type="Pfam" id="PF00560">
    <property type="entry name" value="LRR_1"/>
    <property type="match status" value="1"/>
</dbReference>
<evidence type="ECO:0000256" key="7">
    <source>
        <dbReference type="ARBA" id="ARBA00023136"/>
    </source>
</evidence>
<name>A0AAD8RJN8_LOLMU</name>
<dbReference type="InterPro" id="IPR032675">
    <property type="entry name" value="LRR_dom_sf"/>
</dbReference>
<sequence length="569" mass="62348">MAAPRTCVLLVLAATTIFHAVHSREIIGSNGSCVAAERAALLSFKAGITSDPVGVLGSWQGHDCCSWSGVTCDNRTGHIVELHLRNDYISDNNRLFWCEPEGEPYAMEGKISPSLLSLQHLRQLDLSGSNLGGVGVPIPSFLASLETLTSLNLGCMNFDGQVPPQLGNLSRLRHLNLRAPVATQTLLRSDDLSWLSHLRGLRSLDMGGVNLSSTPGDWVRVVTQLPSLGDLRLSQCGLSLPHEPAANISSLELLYLDSNIIDTLNPAYWFWDVRAIKELDLTSNQITGQIPDAVGNMTSLETLALGGNYLSGVKSRQFKTLCNLRVLGLWSCQVQQDLPEFVDGFPRCANRKLKSLDLAFTNLTGTIPSSISQWTNLTQLGLSDNILVGSIPLEIGHLTNLKMLILKANMLHGPVSEEHFAGLSRLTYLDLSQNSLQIMIRSDWVPSFSLQVARFARNKMGPHFPSWLKGQEHVLDLDISGHPIAGEKHIQSSRLSAHANTHAIEVATAIFLDSIFKRDHRIGHARPAIDAATAPDDSTILRTSITLHPSSRYHYTMPRRLDDVDTAIL</sequence>
<dbReference type="Proteomes" id="UP001231189">
    <property type="component" value="Unassembled WGS sequence"/>
</dbReference>
<keyword evidence="4 9" id="KW-0732">Signal</keyword>
<dbReference type="Gene3D" id="3.80.10.10">
    <property type="entry name" value="Ribonuclease Inhibitor"/>
    <property type="match status" value="2"/>
</dbReference>
<organism evidence="11 12">
    <name type="scientific">Lolium multiflorum</name>
    <name type="common">Italian ryegrass</name>
    <name type="synonym">Lolium perenne subsp. multiflorum</name>
    <dbReference type="NCBI Taxonomy" id="4521"/>
    <lineage>
        <taxon>Eukaryota</taxon>
        <taxon>Viridiplantae</taxon>
        <taxon>Streptophyta</taxon>
        <taxon>Embryophyta</taxon>
        <taxon>Tracheophyta</taxon>
        <taxon>Spermatophyta</taxon>
        <taxon>Magnoliopsida</taxon>
        <taxon>Liliopsida</taxon>
        <taxon>Poales</taxon>
        <taxon>Poaceae</taxon>
        <taxon>BOP clade</taxon>
        <taxon>Pooideae</taxon>
        <taxon>Poodae</taxon>
        <taxon>Poeae</taxon>
        <taxon>Poeae Chloroplast Group 2 (Poeae type)</taxon>
        <taxon>Loliodinae</taxon>
        <taxon>Loliinae</taxon>
        <taxon>Lolium</taxon>
    </lineage>
</organism>
<protein>
    <recommendedName>
        <fullName evidence="10">Leucine-rich repeat-containing N-terminal plant-type domain-containing protein</fullName>
    </recommendedName>
</protein>
<evidence type="ECO:0000256" key="6">
    <source>
        <dbReference type="ARBA" id="ARBA00022989"/>
    </source>
</evidence>
<keyword evidence="8" id="KW-0325">Glycoprotein</keyword>
<dbReference type="InterPro" id="IPR013210">
    <property type="entry name" value="LRR_N_plant-typ"/>
</dbReference>
<evidence type="ECO:0000313" key="12">
    <source>
        <dbReference type="Proteomes" id="UP001231189"/>
    </source>
</evidence>
<evidence type="ECO:0000256" key="3">
    <source>
        <dbReference type="ARBA" id="ARBA00022692"/>
    </source>
</evidence>
<evidence type="ECO:0000256" key="2">
    <source>
        <dbReference type="ARBA" id="ARBA00022614"/>
    </source>
</evidence>
<evidence type="ECO:0000313" key="11">
    <source>
        <dbReference type="EMBL" id="KAK1625915.1"/>
    </source>
</evidence>
<evidence type="ECO:0000256" key="1">
    <source>
        <dbReference type="ARBA" id="ARBA00004479"/>
    </source>
</evidence>
<dbReference type="Pfam" id="PF13855">
    <property type="entry name" value="LRR_8"/>
    <property type="match status" value="2"/>
</dbReference>
<evidence type="ECO:0000256" key="8">
    <source>
        <dbReference type="ARBA" id="ARBA00023180"/>
    </source>
</evidence>
<dbReference type="SUPFAM" id="SSF52058">
    <property type="entry name" value="L domain-like"/>
    <property type="match status" value="1"/>
</dbReference>
<keyword evidence="7" id="KW-0472">Membrane</keyword>
<comment type="subcellular location">
    <subcellularLocation>
        <location evidence="1">Membrane</location>
        <topology evidence="1">Single-pass type I membrane protein</topology>
    </subcellularLocation>
</comment>
<reference evidence="11" key="1">
    <citation type="submission" date="2023-07" db="EMBL/GenBank/DDBJ databases">
        <title>A chromosome-level genome assembly of Lolium multiflorum.</title>
        <authorList>
            <person name="Chen Y."/>
            <person name="Copetti D."/>
            <person name="Kolliker R."/>
            <person name="Studer B."/>
        </authorList>
    </citation>
    <scope>NUCLEOTIDE SEQUENCE</scope>
    <source>
        <strain evidence="11">02402/16</strain>
        <tissue evidence="11">Leaf</tissue>
    </source>
</reference>
<dbReference type="Pfam" id="PF13516">
    <property type="entry name" value="LRR_6"/>
    <property type="match status" value="1"/>
</dbReference>
<dbReference type="AlphaFoldDB" id="A0AAD8RJN8"/>